<dbReference type="Gene3D" id="1.10.443.10">
    <property type="entry name" value="Intergrase catalytic core"/>
    <property type="match status" value="1"/>
</dbReference>
<dbReference type="PANTHER" id="PTHR30629">
    <property type="entry name" value="PROPHAGE INTEGRASE"/>
    <property type="match status" value="1"/>
</dbReference>
<dbReference type="GO" id="GO:0003677">
    <property type="term" value="F:DNA binding"/>
    <property type="evidence" value="ECO:0007669"/>
    <property type="project" value="UniProtKB-KW"/>
</dbReference>
<evidence type="ECO:0000259" key="5">
    <source>
        <dbReference type="PROSITE" id="PS51898"/>
    </source>
</evidence>
<evidence type="ECO:0000313" key="6">
    <source>
        <dbReference type="EMBL" id="CDD10291.1"/>
    </source>
</evidence>
<evidence type="ECO:0000256" key="2">
    <source>
        <dbReference type="ARBA" id="ARBA00022908"/>
    </source>
</evidence>
<dbReference type="PANTHER" id="PTHR30629:SF2">
    <property type="entry name" value="PROPHAGE INTEGRASE INTS-RELATED"/>
    <property type="match status" value="1"/>
</dbReference>
<keyword evidence="2" id="KW-0229">DNA integration</keyword>
<dbReference type="SUPFAM" id="SSF56349">
    <property type="entry name" value="DNA breaking-rejoining enzymes"/>
    <property type="match status" value="1"/>
</dbReference>
<dbReference type="AlphaFoldDB" id="R6X1Y3"/>
<comment type="similarity">
    <text evidence="1">Belongs to the 'phage' integrase family.</text>
</comment>
<dbReference type="InterPro" id="IPR011010">
    <property type="entry name" value="DNA_brk_join_enz"/>
</dbReference>
<comment type="caution">
    <text evidence="6">The sequence shown here is derived from an EMBL/GenBank/DDBJ whole genome shotgun (WGS) entry which is preliminary data.</text>
</comment>
<dbReference type="PROSITE" id="PS51898">
    <property type="entry name" value="TYR_RECOMBINASE"/>
    <property type="match status" value="1"/>
</dbReference>
<name>R6X1Y3_9FIRM</name>
<protein>
    <recommendedName>
        <fullName evidence="5">Tyr recombinase domain-containing protein</fullName>
    </recommendedName>
</protein>
<accession>R6X1Y3</accession>
<keyword evidence="4" id="KW-0233">DNA recombination</keyword>
<dbReference type="Proteomes" id="UP000014937">
    <property type="component" value="Unassembled WGS sequence"/>
</dbReference>
<evidence type="ECO:0000256" key="3">
    <source>
        <dbReference type="ARBA" id="ARBA00023125"/>
    </source>
</evidence>
<reference evidence="6" key="1">
    <citation type="submission" date="2012-11" db="EMBL/GenBank/DDBJ databases">
        <title>Dependencies among metagenomic species, viruses, plasmids and units of genetic variation.</title>
        <authorList>
            <person name="Nielsen H.B."/>
            <person name="Almeida M."/>
            <person name="Juncker A.S."/>
            <person name="Rasmussen S."/>
            <person name="Li J."/>
            <person name="Sunagawa S."/>
            <person name="Plichta D."/>
            <person name="Gautier L."/>
            <person name="Le Chatelier E."/>
            <person name="Peletier E."/>
            <person name="Bonde I."/>
            <person name="Nielsen T."/>
            <person name="Manichanh C."/>
            <person name="Arumugam M."/>
            <person name="Batto J."/>
            <person name="Santos M.B.Q.D."/>
            <person name="Blom N."/>
            <person name="Borruel N."/>
            <person name="Burgdorf K.S."/>
            <person name="Boumezbeur F."/>
            <person name="Casellas F."/>
            <person name="Dore J."/>
            <person name="Guarner F."/>
            <person name="Hansen T."/>
            <person name="Hildebrand F."/>
            <person name="Kaas R.S."/>
            <person name="Kennedy S."/>
            <person name="Kristiansen K."/>
            <person name="Kultima J.R."/>
            <person name="Leonard P."/>
            <person name="Levenez F."/>
            <person name="Lund O."/>
            <person name="Moumen B."/>
            <person name="Le Paslier D."/>
            <person name="Pons N."/>
            <person name="Pedersen O."/>
            <person name="Prifti E."/>
            <person name="Qin J."/>
            <person name="Raes J."/>
            <person name="Tap J."/>
            <person name="Tims S."/>
            <person name="Ussery D.W."/>
            <person name="Yamada T."/>
            <person name="MetaHit consortium"/>
            <person name="Renault P."/>
            <person name="Sicheritz-Ponten T."/>
            <person name="Bork P."/>
            <person name="Wang J."/>
            <person name="Brunak S."/>
            <person name="Ehrlich S.D."/>
        </authorList>
    </citation>
    <scope>NUCLEOTIDE SEQUENCE [LARGE SCALE GENOMIC DNA]</scope>
</reference>
<feature type="domain" description="Tyr recombinase" evidence="5">
    <location>
        <begin position="166"/>
        <end position="337"/>
    </location>
</feature>
<dbReference type="GO" id="GO:0015074">
    <property type="term" value="P:DNA integration"/>
    <property type="evidence" value="ECO:0007669"/>
    <property type="project" value="UniProtKB-KW"/>
</dbReference>
<dbReference type="EMBL" id="CBGL010000028">
    <property type="protein sequence ID" value="CDD10291.1"/>
    <property type="molecule type" value="Genomic_DNA"/>
</dbReference>
<keyword evidence="3" id="KW-0238">DNA-binding</keyword>
<sequence>MKLPNGYGSVTKLTGNRRRPYMVRITTGFTDEGRQLMKILGYYAKRTEALNALAEYNQSPYDVESVGLTFAQVHERWEAATYVDGKEQSNQYKAAYKRCAPLWDIPFKDIKTAQFQQVINDCDKGYATKKAIRIVCNLMAKYALANDIIVKNYVELTNLPPQVESRIHNPLTQKELAILWENSQDIKVQAVLILCYTGMRPTELVKVEKADVDFENKFFVGGMKTAAGRGRRIPIADKIFDFFKAAYERSTGKCIFSDERGKNISYDAYRSKYWEPVMNMFKMDHLPGDGRHTCASLLDDKDVNVKIKKLILGHASSDVTERVYTHKTLEQLLEAINLI</sequence>
<dbReference type="Gene3D" id="1.10.150.130">
    <property type="match status" value="1"/>
</dbReference>
<dbReference type="HOGENOM" id="CLU_027562_1_1_9"/>
<dbReference type="InterPro" id="IPR050808">
    <property type="entry name" value="Phage_Integrase"/>
</dbReference>
<organism evidence="6 7">
    <name type="scientific">Phascolarctobacterium succinatutens CAG:287</name>
    <dbReference type="NCBI Taxonomy" id="1263101"/>
    <lineage>
        <taxon>Bacteria</taxon>
        <taxon>Bacillati</taxon>
        <taxon>Bacillota</taxon>
        <taxon>Negativicutes</taxon>
        <taxon>Acidaminococcales</taxon>
        <taxon>Acidaminococcaceae</taxon>
        <taxon>Phascolarctobacterium</taxon>
    </lineage>
</organism>
<dbReference type="InterPro" id="IPR010998">
    <property type="entry name" value="Integrase_recombinase_N"/>
</dbReference>
<proteinExistence type="inferred from homology"/>
<dbReference type="RefSeq" id="WP_021720963.1">
    <property type="nucleotide sequence ID" value="NZ_FR892819.1"/>
</dbReference>
<dbReference type="InterPro" id="IPR013762">
    <property type="entry name" value="Integrase-like_cat_sf"/>
</dbReference>
<dbReference type="InterPro" id="IPR002104">
    <property type="entry name" value="Integrase_catalytic"/>
</dbReference>
<evidence type="ECO:0000256" key="4">
    <source>
        <dbReference type="ARBA" id="ARBA00023172"/>
    </source>
</evidence>
<dbReference type="Pfam" id="PF00589">
    <property type="entry name" value="Phage_integrase"/>
    <property type="match status" value="1"/>
</dbReference>
<evidence type="ECO:0000313" key="7">
    <source>
        <dbReference type="Proteomes" id="UP000014937"/>
    </source>
</evidence>
<gene>
    <name evidence="6" type="ORF">BN587_01931</name>
</gene>
<evidence type="ECO:0000256" key="1">
    <source>
        <dbReference type="ARBA" id="ARBA00008857"/>
    </source>
</evidence>
<dbReference type="GO" id="GO:0006310">
    <property type="term" value="P:DNA recombination"/>
    <property type="evidence" value="ECO:0007669"/>
    <property type="project" value="UniProtKB-KW"/>
</dbReference>